<dbReference type="Proteomes" id="UP001165160">
    <property type="component" value="Unassembled WGS sequence"/>
</dbReference>
<comment type="caution">
    <text evidence="3">The sequence shown here is derived from an EMBL/GenBank/DDBJ whole genome shotgun (WGS) entry which is preliminary data.</text>
</comment>
<gene>
    <name evidence="3" type="ORF">TrVE_jg4501</name>
</gene>
<dbReference type="AlphaFoldDB" id="A0A9W7KTQ8"/>
<organism evidence="3 4">
    <name type="scientific">Triparma verrucosa</name>
    <dbReference type="NCBI Taxonomy" id="1606542"/>
    <lineage>
        <taxon>Eukaryota</taxon>
        <taxon>Sar</taxon>
        <taxon>Stramenopiles</taxon>
        <taxon>Ochrophyta</taxon>
        <taxon>Bolidophyceae</taxon>
        <taxon>Parmales</taxon>
        <taxon>Triparmaceae</taxon>
        <taxon>Triparma</taxon>
    </lineage>
</organism>
<dbReference type="Gene3D" id="1.20.120.290">
    <property type="entry name" value="Oxygen-evolving enhancer protein 3 (PsbQ), four-helix up-down bundle"/>
    <property type="match status" value="1"/>
</dbReference>
<keyword evidence="2" id="KW-0732">Signal</keyword>
<accession>A0A9W7KTQ8</accession>
<evidence type="ECO:0000313" key="4">
    <source>
        <dbReference type="Proteomes" id="UP001165160"/>
    </source>
</evidence>
<proteinExistence type="predicted"/>
<keyword evidence="1" id="KW-0793">Thylakoid</keyword>
<evidence type="ECO:0000313" key="3">
    <source>
        <dbReference type="EMBL" id="GMI11164.1"/>
    </source>
</evidence>
<feature type="chain" id="PRO_5040749250" evidence="2">
    <location>
        <begin position="22"/>
        <end position="198"/>
    </location>
</feature>
<dbReference type="SUPFAM" id="SSF101112">
    <property type="entry name" value="Oxygen-evolving enhancer protein 3"/>
    <property type="match status" value="1"/>
</dbReference>
<dbReference type="InterPro" id="IPR023222">
    <property type="entry name" value="PsbQ-like_dom_sf"/>
</dbReference>
<evidence type="ECO:0000256" key="1">
    <source>
        <dbReference type="ARBA" id="ARBA00023078"/>
    </source>
</evidence>
<name>A0A9W7KTQ8_9STRA</name>
<protein>
    <submittedName>
        <fullName evidence="3">Uncharacterized protein</fullName>
    </submittedName>
</protein>
<sequence>MCSLSIVVVALLALFVVTVDSFGNLLVTRGARAECRLGARAEKRRKFVETGLTGIGLGFVIGGGAQVANAIGEVADGNSLPDGAKQFSRVLKSQKDVKEIIASLSSSPPTDSSQWKVLSLYIRGLYSLSDDMTFIGKGLAPEKKKMAEEVIKTFKKDVKEADVPAKAEDVEEFKKLMVKAEGGITEFLELLQDIPQDL</sequence>
<feature type="signal peptide" evidence="2">
    <location>
        <begin position="1"/>
        <end position="21"/>
    </location>
</feature>
<keyword evidence="4" id="KW-1185">Reference proteome</keyword>
<dbReference type="EMBL" id="BRXX01000426">
    <property type="protein sequence ID" value="GMI11164.1"/>
    <property type="molecule type" value="Genomic_DNA"/>
</dbReference>
<evidence type="ECO:0000256" key="2">
    <source>
        <dbReference type="SAM" id="SignalP"/>
    </source>
</evidence>
<reference evidence="4" key="1">
    <citation type="journal article" date="2023" name="Commun. Biol.">
        <title>Genome analysis of Parmales, the sister group of diatoms, reveals the evolutionary specialization of diatoms from phago-mixotrophs to photoautotrophs.</title>
        <authorList>
            <person name="Ban H."/>
            <person name="Sato S."/>
            <person name="Yoshikawa S."/>
            <person name="Yamada K."/>
            <person name="Nakamura Y."/>
            <person name="Ichinomiya M."/>
            <person name="Sato N."/>
            <person name="Blanc-Mathieu R."/>
            <person name="Endo H."/>
            <person name="Kuwata A."/>
            <person name="Ogata H."/>
        </authorList>
    </citation>
    <scope>NUCLEOTIDE SEQUENCE [LARGE SCALE GENOMIC DNA]</scope>
    <source>
        <strain evidence="4">NIES 3699</strain>
    </source>
</reference>